<dbReference type="OrthoDB" id="7862313at2759"/>
<dbReference type="PANTHER" id="PTHR11200">
    <property type="entry name" value="INOSITOL 5-PHOSPHATASE"/>
    <property type="match status" value="1"/>
</dbReference>
<dbReference type="Gene3D" id="3.60.10.10">
    <property type="entry name" value="Endonuclease/exonuclease/phosphatase"/>
    <property type="match status" value="1"/>
</dbReference>
<keyword evidence="7" id="KW-1185">Reference proteome</keyword>
<dbReference type="Pfam" id="PF22669">
    <property type="entry name" value="Exo_endo_phos2"/>
    <property type="match status" value="1"/>
</dbReference>
<evidence type="ECO:0000256" key="2">
    <source>
        <dbReference type="ARBA" id="ARBA00004580"/>
    </source>
</evidence>
<dbReference type="Pfam" id="PF00620">
    <property type="entry name" value="RhoGAP"/>
    <property type="match status" value="1"/>
</dbReference>
<name>A0A4D9D9A4_9STRA</name>
<dbReference type="Proteomes" id="UP000355283">
    <property type="component" value="Unassembled WGS sequence"/>
</dbReference>
<dbReference type="SUPFAM" id="SSF48350">
    <property type="entry name" value="GTPase activation domain, GAP"/>
    <property type="match status" value="1"/>
</dbReference>
<dbReference type="PROSITE" id="PS50238">
    <property type="entry name" value="RHOGAP"/>
    <property type="match status" value="1"/>
</dbReference>
<evidence type="ECO:0000313" key="7">
    <source>
        <dbReference type="Proteomes" id="UP000355283"/>
    </source>
</evidence>
<dbReference type="InterPro" id="IPR013783">
    <property type="entry name" value="Ig-like_fold"/>
</dbReference>
<comment type="subcellular location">
    <subcellularLocation>
        <location evidence="2">Cytoplasmic vesicle</location>
        <location evidence="2">Phagosome membrane</location>
    </subcellularLocation>
    <subcellularLocation>
        <location evidence="1">Early endosome membrane</location>
    </subcellularLocation>
</comment>
<dbReference type="GO" id="GO:0031901">
    <property type="term" value="C:early endosome membrane"/>
    <property type="evidence" value="ECO:0007669"/>
    <property type="project" value="UniProtKB-SubCell"/>
</dbReference>
<dbReference type="GO" id="GO:0004439">
    <property type="term" value="F:phosphatidylinositol-4,5-bisphosphate 5-phosphatase activity"/>
    <property type="evidence" value="ECO:0007669"/>
    <property type="project" value="TreeGrafter"/>
</dbReference>
<dbReference type="AlphaFoldDB" id="A0A4D9D9A4"/>
<dbReference type="EMBL" id="SDOX01000002">
    <property type="protein sequence ID" value="TFJ88182.1"/>
    <property type="molecule type" value="Genomic_DNA"/>
</dbReference>
<evidence type="ECO:0000259" key="5">
    <source>
        <dbReference type="PROSITE" id="PS50238"/>
    </source>
</evidence>
<dbReference type="Pfam" id="PF21310">
    <property type="entry name" value="OCRL-like_ASH"/>
    <property type="match status" value="1"/>
</dbReference>
<dbReference type="Gene3D" id="1.10.555.10">
    <property type="entry name" value="Rho GTPase activation protein"/>
    <property type="match status" value="1"/>
</dbReference>
<dbReference type="GO" id="GO:0030670">
    <property type="term" value="C:phagocytic vesicle membrane"/>
    <property type="evidence" value="ECO:0007669"/>
    <property type="project" value="UniProtKB-SubCell"/>
</dbReference>
<dbReference type="InterPro" id="IPR000198">
    <property type="entry name" value="RhoGAP_dom"/>
</dbReference>
<feature type="domain" description="Rho-GAP" evidence="5">
    <location>
        <begin position="583"/>
        <end position="775"/>
    </location>
</feature>
<dbReference type="GO" id="GO:0007165">
    <property type="term" value="P:signal transduction"/>
    <property type="evidence" value="ECO:0007669"/>
    <property type="project" value="InterPro"/>
</dbReference>
<keyword evidence="4" id="KW-0968">Cytoplasmic vesicle</keyword>
<keyword evidence="3" id="KW-0967">Endosome</keyword>
<reference evidence="6 7" key="1">
    <citation type="submission" date="2019-01" db="EMBL/GenBank/DDBJ databases">
        <title>Nuclear Genome Assembly of the Microalgal Biofuel strain Nannochloropsis salina CCMP1776.</title>
        <authorList>
            <person name="Hovde B."/>
        </authorList>
    </citation>
    <scope>NUCLEOTIDE SEQUENCE [LARGE SCALE GENOMIC DNA]</scope>
    <source>
        <strain evidence="6 7">CCMP1776</strain>
    </source>
</reference>
<protein>
    <recommendedName>
        <fullName evidence="5">Rho-GAP domain-containing protein</fullName>
    </recommendedName>
</protein>
<dbReference type="SMART" id="SM00324">
    <property type="entry name" value="RhoGAP"/>
    <property type="match status" value="1"/>
</dbReference>
<gene>
    <name evidence="6" type="ORF">NSK_000534</name>
</gene>
<dbReference type="SMART" id="SM00128">
    <property type="entry name" value="IPPc"/>
    <property type="match status" value="1"/>
</dbReference>
<dbReference type="Gene3D" id="2.60.40.10">
    <property type="entry name" value="Immunoglobulins"/>
    <property type="match status" value="1"/>
</dbReference>
<dbReference type="SUPFAM" id="SSF56219">
    <property type="entry name" value="DNase I-like"/>
    <property type="match status" value="1"/>
</dbReference>
<dbReference type="PANTHER" id="PTHR11200:SF300">
    <property type="entry name" value="TYPE II INOSITOL 1,4,5-TRISPHOSPHATE 5-PHOSPHATASE"/>
    <property type="match status" value="1"/>
</dbReference>
<sequence length="777" mass="88081">MTSLQTAAAEMEKDVEFDPAAVSIIRQHWIDRQLKKRELEFTEYRTVTVFCGTYNVNAKIIADEEVQRLEEWLFPDAGELADIFAVGFQEVVDLNAVNVAMDGKSQQRAQAWQDKLDAVLNNKRREERYVLVAERHLVGILLLVFVKGVHSKKVREVYGASVGVGLMGMAGNKGGVSMRLKFYDSYLCFVCAHLAAHRENVEGRNSDFTNILQKTIFVDKALSGEADTPVTGQGDVTEETRKYFSEVLDVESTLQTGISILDHDVVFFMGDLNYRLDESVDTEECFAKLKAHDLDFLQRYDQLNMERIQGRVFSGFSESPLNFLPTYKYQPGTSSYERRPEKKLRCPAWCDRILWRAKEPEQVRCLSYRRAELGLSDHKPVAAQLLTKVRMVVKAQRQEVAAEIHRLLDKVENDQHPKVTLEVFDNSTLGSPRPLNTIDFGLVRYGVECRQALTITNVSNVAAHFRFVPKLEEETICKSWLSIQPRFGMLLPNEVGQINFKILIDLKTAKMLNTGRDLLDDILILRLENGQDFFLSVGGTYARSAFGMDLEDLASCHGPVRFLPLTAAKWSQFQSSTSTADKPHLPPTSVGGPTLSVPKELWRLVDALYRRGLTEKDLFIQPGVLTEVEGVREALDTGEELEENVSVHSLTEVLLSFLTSLASPVIPRNLLPSVEIDAQILRPWTRRFLEQLPPLNYNIFVYLVSFFREVLKYHESNRLNTEKLATICSKTLLPCNELHWGDSVEVASGPAVGKGEEHQRLQSMQVIFHYFLTTSVF</sequence>
<dbReference type="InterPro" id="IPR008936">
    <property type="entry name" value="Rho_GTPase_activation_prot"/>
</dbReference>
<evidence type="ECO:0000313" key="6">
    <source>
        <dbReference type="EMBL" id="TFJ88182.1"/>
    </source>
</evidence>
<evidence type="ECO:0000256" key="3">
    <source>
        <dbReference type="ARBA" id="ARBA00022753"/>
    </source>
</evidence>
<proteinExistence type="predicted"/>
<comment type="caution">
    <text evidence="6">The sequence shown here is derived from an EMBL/GenBank/DDBJ whole genome shotgun (WGS) entry which is preliminary data.</text>
</comment>
<evidence type="ECO:0000256" key="1">
    <source>
        <dbReference type="ARBA" id="ARBA00004146"/>
    </source>
</evidence>
<accession>A0A4D9D9A4</accession>
<dbReference type="InterPro" id="IPR046985">
    <property type="entry name" value="IP5"/>
</dbReference>
<dbReference type="GO" id="GO:0046856">
    <property type="term" value="P:phosphatidylinositol dephosphorylation"/>
    <property type="evidence" value="ECO:0007669"/>
    <property type="project" value="InterPro"/>
</dbReference>
<dbReference type="InterPro" id="IPR048869">
    <property type="entry name" value="OCRL-1_2_ASH"/>
</dbReference>
<evidence type="ECO:0000256" key="4">
    <source>
        <dbReference type="ARBA" id="ARBA00023329"/>
    </source>
</evidence>
<dbReference type="InterPro" id="IPR000300">
    <property type="entry name" value="IPPc"/>
</dbReference>
<organism evidence="6 7">
    <name type="scientific">Nannochloropsis salina CCMP1776</name>
    <dbReference type="NCBI Taxonomy" id="1027361"/>
    <lineage>
        <taxon>Eukaryota</taxon>
        <taxon>Sar</taxon>
        <taxon>Stramenopiles</taxon>
        <taxon>Ochrophyta</taxon>
        <taxon>Eustigmatophyceae</taxon>
        <taxon>Eustigmatales</taxon>
        <taxon>Monodopsidaceae</taxon>
        <taxon>Microchloropsis</taxon>
        <taxon>Microchloropsis salina</taxon>
    </lineage>
</organism>
<dbReference type="InterPro" id="IPR036691">
    <property type="entry name" value="Endo/exonu/phosph_ase_sf"/>
</dbReference>